<evidence type="ECO:0000313" key="5">
    <source>
        <dbReference type="Proteomes" id="UP000567293"/>
    </source>
</evidence>
<dbReference type="GO" id="GO:0003676">
    <property type="term" value="F:nucleic acid binding"/>
    <property type="evidence" value="ECO:0007669"/>
    <property type="project" value="InterPro"/>
</dbReference>
<dbReference type="InterPro" id="IPR001584">
    <property type="entry name" value="Integrase_cat-core"/>
</dbReference>
<dbReference type="AlphaFoldDB" id="A0A7V8NXI7"/>
<name>A0A7V8NXI7_9BACT</name>
<proteinExistence type="inferred from homology"/>
<accession>A0A7V8NXI7</accession>
<dbReference type="InterPro" id="IPR036397">
    <property type="entry name" value="RNaseH_sf"/>
</dbReference>
<feature type="region of interest" description="Disordered" evidence="2">
    <location>
        <begin position="438"/>
        <end position="463"/>
    </location>
</feature>
<evidence type="ECO:0000259" key="3">
    <source>
        <dbReference type="PROSITE" id="PS50994"/>
    </source>
</evidence>
<reference evidence="4" key="1">
    <citation type="submission" date="2020-06" db="EMBL/GenBank/DDBJ databases">
        <title>Legume-microbial interactions unlock mineral nutrients during tropical forest succession.</title>
        <authorList>
            <person name="Epihov D.Z."/>
        </authorList>
    </citation>
    <scope>NUCLEOTIDE SEQUENCE [LARGE SCALE GENOMIC DNA]</scope>
    <source>
        <strain evidence="4">Pan2503</strain>
    </source>
</reference>
<dbReference type="GO" id="GO:0015074">
    <property type="term" value="P:DNA integration"/>
    <property type="evidence" value="ECO:0007669"/>
    <property type="project" value="InterPro"/>
</dbReference>
<comment type="caution">
    <text evidence="4">The sequence shown here is derived from an EMBL/GenBank/DDBJ whole genome shotgun (WGS) entry which is preliminary data.</text>
</comment>
<evidence type="ECO:0000256" key="1">
    <source>
        <dbReference type="ARBA" id="ARBA00009277"/>
    </source>
</evidence>
<dbReference type="InterPro" id="IPR054353">
    <property type="entry name" value="IstA-like_C"/>
</dbReference>
<evidence type="ECO:0000313" key="4">
    <source>
        <dbReference type="EMBL" id="MBA0089343.1"/>
    </source>
</evidence>
<sequence length="463" mass="53396">WPLPQDWDEARLEKAVFGAPATPQAKASKPLPDMAAVREQLQRHRDLTLQLIWEEYRQSNPDGYGYSYFCERYERWRRQQDVVLRQEHRPGEKLFVDWAGATIPIHGADSAIIKAPLFVSALGVSSYTYAELTPNQQMEHWLKVQMHAFEFYGGCPRLLVPDNTKTGVLKACRYEPDLNPTYQEFAAHYGVAVLPTRPHKPRDKAKVESAVQVVQRWIVMRLRDRQFLSIADANRAIRELLGQLNRRPFRKRREECRASLFEKIDRPALQPLPAERYDLSHWAQARVNIDYHVAFDGNWYSVPYALTGELVDVRATPATIEIFHRGQRVASHLRHRGRNQSVTQSEHRPKSHQAHLEWTPSRIVNWAAKVGPHTAQLVQRILADKPHPEMGYRSCLGLIRLADKYSPARMEAACERALLTGAIGYQRVKSILERKLDAQPLSPPPEMRPSPPHENLRGPEYFQ</sequence>
<dbReference type="Gene3D" id="3.30.420.10">
    <property type="entry name" value="Ribonuclease H-like superfamily/Ribonuclease H"/>
    <property type="match status" value="1"/>
</dbReference>
<organism evidence="4 5">
    <name type="scientific">Candidatus Acidiferrum panamense</name>
    <dbReference type="NCBI Taxonomy" id="2741543"/>
    <lineage>
        <taxon>Bacteria</taxon>
        <taxon>Pseudomonadati</taxon>
        <taxon>Acidobacteriota</taxon>
        <taxon>Terriglobia</taxon>
        <taxon>Candidatus Acidiferrales</taxon>
        <taxon>Candidatus Acidiferrum</taxon>
    </lineage>
</organism>
<dbReference type="PANTHER" id="PTHR35004">
    <property type="entry name" value="TRANSPOSASE RV3428C-RELATED"/>
    <property type="match status" value="1"/>
</dbReference>
<dbReference type="SUPFAM" id="SSF53098">
    <property type="entry name" value="Ribonuclease H-like"/>
    <property type="match status" value="1"/>
</dbReference>
<dbReference type="InterPro" id="IPR012337">
    <property type="entry name" value="RNaseH-like_sf"/>
</dbReference>
<feature type="non-terminal residue" evidence="4">
    <location>
        <position position="1"/>
    </location>
</feature>
<evidence type="ECO:0000256" key="2">
    <source>
        <dbReference type="SAM" id="MobiDB-lite"/>
    </source>
</evidence>
<feature type="domain" description="Integrase catalytic" evidence="3">
    <location>
        <begin position="86"/>
        <end position="281"/>
    </location>
</feature>
<protein>
    <submittedName>
        <fullName evidence="4">IS21 family transposase</fullName>
    </submittedName>
</protein>
<gene>
    <name evidence="4" type="ORF">HRJ53_30505</name>
</gene>
<keyword evidence="5" id="KW-1185">Reference proteome</keyword>
<comment type="similarity">
    <text evidence="1">Belongs to the transposase IS21/IS408/IS1162 family.</text>
</comment>
<dbReference type="Pfam" id="PF00665">
    <property type="entry name" value="rve"/>
    <property type="match status" value="1"/>
</dbReference>
<dbReference type="Proteomes" id="UP000567293">
    <property type="component" value="Unassembled WGS sequence"/>
</dbReference>
<feature type="compositionally biased region" description="Pro residues" evidence="2">
    <location>
        <begin position="441"/>
        <end position="452"/>
    </location>
</feature>
<dbReference type="EMBL" id="JACDQQ010002943">
    <property type="protein sequence ID" value="MBA0089343.1"/>
    <property type="molecule type" value="Genomic_DNA"/>
</dbReference>
<dbReference type="PROSITE" id="PS50994">
    <property type="entry name" value="INTEGRASE"/>
    <property type="match status" value="1"/>
</dbReference>
<dbReference type="NCBIfam" id="NF033546">
    <property type="entry name" value="transpos_IS21"/>
    <property type="match status" value="1"/>
</dbReference>
<dbReference type="Pfam" id="PF22483">
    <property type="entry name" value="Mu-transpos_C_2"/>
    <property type="match status" value="1"/>
</dbReference>
<dbReference type="PANTHER" id="PTHR35004:SF8">
    <property type="entry name" value="TRANSPOSASE RV3428C-RELATED"/>
    <property type="match status" value="1"/>
</dbReference>
<feature type="region of interest" description="Disordered" evidence="2">
    <location>
        <begin position="335"/>
        <end position="354"/>
    </location>
</feature>